<evidence type="ECO:0000313" key="2">
    <source>
        <dbReference type="Proteomes" id="UP000887540"/>
    </source>
</evidence>
<dbReference type="GO" id="GO:0003676">
    <property type="term" value="F:nucleic acid binding"/>
    <property type="evidence" value="ECO:0007669"/>
    <property type="project" value="InterPro"/>
</dbReference>
<reference evidence="3" key="1">
    <citation type="submission" date="2022-11" db="UniProtKB">
        <authorList>
            <consortium name="WormBaseParasite"/>
        </authorList>
    </citation>
    <scope>IDENTIFICATION</scope>
</reference>
<evidence type="ECO:0000313" key="3">
    <source>
        <dbReference type="WBParaSite" id="ACRNAN_scaffold3658.g6962.t1"/>
    </source>
</evidence>
<organism evidence="2 3">
    <name type="scientific">Acrobeloides nanus</name>
    <dbReference type="NCBI Taxonomy" id="290746"/>
    <lineage>
        <taxon>Eukaryota</taxon>
        <taxon>Metazoa</taxon>
        <taxon>Ecdysozoa</taxon>
        <taxon>Nematoda</taxon>
        <taxon>Chromadorea</taxon>
        <taxon>Rhabditida</taxon>
        <taxon>Tylenchina</taxon>
        <taxon>Cephalobomorpha</taxon>
        <taxon>Cephaloboidea</taxon>
        <taxon>Cephalobidae</taxon>
        <taxon>Acrobeloides</taxon>
    </lineage>
</organism>
<dbReference type="WBParaSite" id="ACRNAN_scaffold3658.g6962.t1">
    <property type="protein sequence ID" value="ACRNAN_scaffold3658.g6962.t1"/>
    <property type="gene ID" value="ACRNAN_scaffold3658.g6962"/>
</dbReference>
<proteinExistence type="predicted"/>
<feature type="region of interest" description="Disordered" evidence="1">
    <location>
        <begin position="1"/>
        <end position="29"/>
    </location>
</feature>
<dbReference type="Proteomes" id="UP000887540">
    <property type="component" value="Unplaced"/>
</dbReference>
<evidence type="ECO:0000256" key="1">
    <source>
        <dbReference type="SAM" id="MobiDB-lite"/>
    </source>
</evidence>
<name>A0A914DRV7_9BILA</name>
<protein>
    <submittedName>
        <fullName evidence="3">Uncharacterized protein</fullName>
    </submittedName>
</protein>
<sequence>MVPSSKGQHSGDEVAEPKPGSQPDRTFMGDFEDRISGRKFSNQSELYRALQEEWNRIPVDTLKGLVELMPRRMKTVIKAKGYPTKY</sequence>
<accession>A0A914DRV7</accession>
<keyword evidence="2" id="KW-1185">Reference proteome</keyword>
<dbReference type="Gene3D" id="3.30.420.10">
    <property type="entry name" value="Ribonuclease H-like superfamily/Ribonuclease H"/>
    <property type="match status" value="1"/>
</dbReference>
<dbReference type="AlphaFoldDB" id="A0A914DRV7"/>
<dbReference type="InterPro" id="IPR036397">
    <property type="entry name" value="RNaseH_sf"/>
</dbReference>